<dbReference type="Proteomes" id="UP000029646">
    <property type="component" value="Unassembled WGS sequence"/>
</dbReference>
<accession>A0A090VNC5</accession>
<dbReference type="EMBL" id="BBNY01000001">
    <property type="protein sequence ID" value="GAL88246.1"/>
    <property type="molecule type" value="Genomic_DNA"/>
</dbReference>
<evidence type="ECO:0000313" key="3">
    <source>
        <dbReference type="EMBL" id="GAL71186.1"/>
    </source>
</evidence>
<protein>
    <submittedName>
        <fullName evidence="2">TolA protein</fullName>
    </submittedName>
</protein>
<sequence>MKTKFIENGNIHQTVDTNSKVVAQFKSNQKCTVIEYSGQNIYKIQYEEAIGFVSDNFLEINDDMMDLFYEYEEREMRKLIAEEENRKKKIQDIVEQTEKRKRDSIAKLEKEIQLKALEIKRLEEMALKRKQDSIAKIQAAEAKALAKQQELEQQRLAALAVQRKKDSIAEIQAAEAKREIELKKALEQQKQEALEAKKKLDSIAKAKEAEKQKLAIELELARKQVEELKAKRIKDSIAKLEASKRLLESKQEEDISINKNTNTAKAQEVLQKQKAEVSASLKFRDSCHYQINEYDRFYNIRTIRTDAYNIAEHLTVELYKQGLKTNVFFNLSESLGCASYLPNQRSSVKITLENGQIVSFYHSWDIHCGEFLFKANLNKAKISSLETSPIQSILLRGTEGSKEITNITYNTFFMDKLKCVE</sequence>
<evidence type="ECO:0000313" key="6">
    <source>
        <dbReference type="Proteomes" id="UP000030184"/>
    </source>
</evidence>
<keyword evidence="1" id="KW-0175">Coiled coil</keyword>
<dbReference type="EMBL" id="BBNR01000003">
    <property type="protein sequence ID" value="GAL66221.1"/>
    <property type="molecule type" value="Genomic_DNA"/>
</dbReference>
<evidence type="ECO:0000313" key="5">
    <source>
        <dbReference type="Proteomes" id="UP000029641"/>
    </source>
</evidence>
<dbReference type="EMBL" id="BBNS01000010">
    <property type="protein sequence ID" value="GAL71186.1"/>
    <property type="molecule type" value="Genomic_DNA"/>
</dbReference>
<evidence type="ECO:0000256" key="1">
    <source>
        <dbReference type="SAM" id="Coils"/>
    </source>
</evidence>
<dbReference type="RefSeq" id="WP_152593063.1">
    <property type="nucleotide sequence ID" value="NZ_BBNS01000010.1"/>
</dbReference>
<dbReference type="AlphaFoldDB" id="A0A090VNC5"/>
<dbReference type="Proteomes" id="UP000030184">
    <property type="component" value="Unassembled WGS sequence"/>
</dbReference>
<evidence type="ECO:0000313" key="4">
    <source>
        <dbReference type="EMBL" id="GAL88246.1"/>
    </source>
</evidence>
<organism evidence="2 5">
    <name type="scientific">Jejuia pallidilutea</name>
    <dbReference type="NCBI Taxonomy" id="504487"/>
    <lineage>
        <taxon>Bacteria</taxon>
        <taxon>Pseudomonadati</taxon>
        <taxon>Bacteroidota</taxon>
        <taxon>Flavobacteriia</taxon>
        <taxon>Flavobacteriales</taxon>
        <taxon>Flavobacteriaceae</taxon>
        <taxon>Jejuia</taxon>
    </lineage>
</organism>
<dbReference type="Gene3D" id="2.30.30.40">
    <property type="entry name" value="SH3 Domains"/>
    <property type="match status" value="1"/>
</dbReference>
<name>A0A090VNC5_9FLAO</name>
<dbReference type="STRING" id="504487.JCM19538_2609"/>
<dbReference type="Proteomes" id="UP000029641">
    <property type="component" value="Unassembled WGS sequence"/>
</dbReference>
<feature type="coiled-coil region" evidence="1">
    <location>
        <begin position="80"/>
        <end position="253"/>
    </location>
</feature>
<reference evidence="6" key="1">
    <citation type="journal article" date="2014" name="Genome Announc.">
        <title>Draft Genome Sequence of Marine Flavobacterium Jejuia pallidilutea Strain 11shimoA1 and Pigmentation Mutants.</title>
        <authorList>
            <person name="Takatani N."/>
            <person name="Nakanishi M."/>
            <person name="Meirelles P."/>
            <person name="Mino S."/>
            <person name="Suda W."/>
            <person name="Oshima K."/>
            <person name="Hattori M."/>
            <person name="Ohkuma M."/>
            <person name="Hosokawa M."/>
            <person name="Miyashita K."/>
            <person name="Thompson F.L."/>
            <person name="Niwa A."/>
            <person name="Sawabe T."/>
            <person name="Sawabe T."/>
        </authorList>
    </citation>
    <scope>NUCLEOTIDE SEQUENCE [LARGE SCALE GENOMIC DNA]</scope>
    <source>
        <strain evidence="6">JCM 19538</strain>
    </source>
</reference>
<gene>
    <name evidence="2" type="ORF">JCM19301_786</name>
    <name evidence="3" type="ORF">JCM19302_615</name>
    <name evidence="4" type="ORF">JCM19538_2609</name>
</gene>
<proteinExistence type="predicted"/>
<evidence type="ECO:0000313" key="2">
    <source>
        <dbReference type="EMBL" id="GAL66221.1"/>
    </source>
</evidence>
<keyword evidence="6" id="KW-1185">Reference proteome</keyword>
<comment type="caution">
    <text evidence="2">The sequence shown here is derived from an EMBL/GenBank/DDBJ whole genome shotgun (WGS) entry which is preliminary data.</text>
</comment>
<dbReference type="eggNOG" id="ENOG5030P0U">
    <property type="taxonomic scope" value="Bacteria"/>
</dbReference>